<dbReference type="InterPro" id="IPR013126">
    <property type="entry name" value="Hsp_70_fam"/>
</dbReference>
<dbReference type="PANTHER" id="PTHR14187">
    <property type="entry name" value="ALPHA KINASE/ELONGATION FACTOR 2 KINASE"/>
    <property type="match status" value="1"/>
</dbReference>
<organism evidence="3 4">
    <name type="scientific">Phycomyces blakesleeanus (strain ATCC 8743b / DSM 1359 / FGSC 10004 / NBRC 33097 / NRRL 1555)</name>
    <dbReference type="NCBI Taxonomy" id="763407"/>
    <lineage>
        <taxon>Eukaryota</taxon>
        <taxon>Fungi</taxon>
        <taxon>Fungi incertae sedis</taxon>
        <taxon>Mucoromycota</taxon>
        <taxon>Mucoromycotina</taxon>
        <taxon>Mucoromycetes</taxon>
        <taxon>Mucorales</taxon>
        <taxon>Phycomycetaceae</taxon>
        <taxon>Phycomyces</taxon>
    </lineage>
</organism>
<evidence type="ECO:0000256" key="1">
    <source>
        <dbReference type="ARBA" id="ARBA00022741"/>
    </source>
</evidence>
<dbReference type="InterPro" id="IPR043129">
    <property type="entry name" value="ATPase_NBD"/>
</dbReference>
<dbReference type="Proteomes" id="UP000077315">
    <property type="component" value="Unassembled WGS sequence"/>
</dbReference>
<evidence type="ECO:0000313" key="3">
    <source>
        <dbReference type="EMBL" id="OAD75313.1"/>
    </source>
</evidence>
<sequence>MSSISSKFDPDNFAYIVGIDFGTTFSGCSYVYTSDTVEEIHDITDWPKQGGNVYPKVPTKLLYEPGNKEPIAWGYEAVRKASTPKNNYLLVDNFKLLLDPQYSQFSQLPNGLTPLEVISDYIRMFNKYIHNELERNLGAVYDPSRIRYCLTVPAMWNDLAKATMREAAIIAGIVDRIDHPDRLLLTSEPEAAALYCEKRTNQFQLTHGQRFMICDAGGGTVDLIVFEINESDGVKSLKEVTKGSGSSCGSTFLDKNMKEYIERRFNNSRIDEQAIEYLMKQFINTIKPGWDNDEDDFFNLPAGINLEGMDQEAVGIVDGKLRVPVEDMRREIFEPVVLKVLELIAGQIKQTEVSLSAIFLVGGFGQSRYLHKRIQGNFQKKASSIAVPSRGELAVVRGAVMFGLNPRAVTHRTSRRTYGLKTYKPFDPTVDPDNKKVLLPDGRTFCRDGFCVYVNKGDIIASDACISHTFQVFYPNDTESDLYAYDGDDAAPRYVTHPGVRKVALFPIKIPQFDGVEYGEKVNIKINMYFGQTEIHIETVIKDRVFMGTSAFEAHEVQKFQAAPITQFHDEDYPPPPAYDYL</sequence>
<name>A0A162UHR6_PHYB8</name>
<dbReference type="RefSeq" id="XP_018293353.1">
    <property type="nucleotide sequence ID" value="XM_018443285.1"/>
</dbReference>
<dbReference type="Pfam" id="PF00012">
    <property type="entry name" value="HSP70"/>
    <property type="match status" value="1"/>
</dbReference>
<evidence type="ECO:0000256" key="2">
    <source>
        <dbReference type="ARBA" id="ARBA00022840"/>
    </source>
</evidence>
<dbReference type="Gene3D" id="3.30.420.40">
    <property type="match status" value="2"/>
</dbReference>
<dbReference type="STRING" id="763407.A0A162UHR6"/>
<dbReference type="SUPFAM" id="SSF53067">
    <property type="entry name" value="Actin-like ATPase domain"/>
    <property type="match status" value="2"/>
</dbReference>
<keyword evidence="1" id="KW-0547">Nucleotide-binding</keyword>
<evidence type="ECO:0000313" key="4">
    <source>
        <dbReference type="Proteomes" id="UP000077315"/>
    </source>
</evidence>
<evidence type="ECO:0008006" key="5">
    <source>
        <dbReference type="Google" id="ProtNLM"/>
    </source>
</evidence>
<dbReference type="AlphaFoldDB" id="A0A162UHR6"/>
<gene>
    <name evidence="3" type="ORF">PHYBLDRAFT_77663</name>
</gene>
<reference evidence="4" key="1">
    <citation type="submission" date="2015-06" db="EMBL/GenBank/DDBJ databases">
        <title>Expansion of signal transduction pathways in fungi by whole-genome duplication.</title>
        <authorList>
            <consortium name="DOE Joint Genome Institute"/>
            <person name="Corrochano L.M."/>
            <person name="Kuo A."/>
            <person name="Marcet-Houben M."/>
            <person name="Polaino S."/>
            <person name="Salamov A."/>
            <person name="Villalobos J.M."/>
            <person name="Alvarez M.I."/>
            <person name="Avalos J."/>
            <person name="Benito E.P."/>
            <person name="Benoit I."/>
            <person name="Burger G."/>
            <person name="Camino L.P."/>
            <person name="Canovas D."/>
            <person name="Cerda-Olmedo E."/>
            <person name="Cheng J.-F."/>
            <person name="Dominguez A."/>
            <person name="Elias M."/>
            <person name="Eslava A.P."/>
            <person name="Glaser F."/>
            <person name="Grimwood J."/>
            <person name="Gutierrez G."/>
            <person name="Heitman J."/>
            <person name="Henrissat B."/>
            <person name="Iturriaga E.A."/>
            <person name="Lang B.F."/>
            <person name="Lavin J.L."/>
            <person name="Lee S."/>
            <person name="Li W."/>
            <person name="Lindquist E."/>
            <person name="Lopez-Garcia S."/>
            <person name="Luque E.M."/>
            <person name="Marcos A.T."/>
            <person name="Martin J."/>
            <person name="McCluskey K."/>
            <person name="Medina H.R."/>
            <person name="Miralles-Duran A."/>
            <person name="Miyazaki A."/>
            <person name="Munoz-Torres E."/>
            <person name="Oguiza J.A."/>
            <person name="Ohm R."/>
            <person name="Olmedo M."/>
            <person name="Orejas M."/>
            <person name="Ortiz-Castellanos L."/>
            <person name="Pisabarro A.G."/>
            <person name="Rodriguez-Romero J."/>
            <person name="Ruiz-Herrera J."/>
            <person name="Ruiz-Vazquez R."/>
            <person name="Sanz C."/>
            <person name="Schackwitz W."/>
            <person name="Schmutz J."/>
            <person name="Shahriari M."/>
            <person name="Shelest E."/>
            <person name="Silva-Franco F."/>
            <person name="Soanes D."/>
            <person name="Syed K."/>
            <person name="Tagua V.G."/>
            <person name="Talbot N.J."/>
            <person name="Thon M."/>
            <person name="De vries R.P."/>
            <person name="Wiebenga A."/>
            <person name="Yadav J.S."/>
            <person name="Braun E.L."/>
            <person name="Baker S."/>
            <person name="Garre V."/>
            <person name="Horwitz B."/>
            <person name="Torres-Martinez S."/>
            <person name="Idnurm A."/>
            <person name="Herrera-Estrella A."/>
            <person name="Gabaldon T."/>
            <person name="Grigoriev I.V."/>
        </authorList>
    </citation>
    <scope>NUCLEOTIDE SEQUENCE [LARGE SCALE GENOMIC DNA]</scope>
    <source>
        <strain evidence="4">NRRL 1555(-)</strain>
    </source>
</reference>
<keyword evidence="2" id="KW-0067">ATP-binding</keyword>
<dbReference type="VEuPathDB" id="FungiDB:PHYBLDRAFT_77663"/>
<dbReference type="PANTHER" id="PTHR14187:SF5">
    <property type="entry name" value="HEAT SHOCK 70 KDA PROTEIN 12A"/>
    <property type="match status" value="1"/>
</dbReference>
<protein>
    <recommendedName>
        <fullName evidence="5">Actin-like ATPase domain-containing protein</fullName>
    </recommendedName>
</protein>
<dbReference type="EMBL" id="KV440977">
    <property type="protein sequence ID" value="OAD75313.1"/>
    <property type="molecule type" value="Genomic_DNA"/>
</dbReference>
<dbReference type="GO" id="GO:0005524">
    <property type="term" value="F:ATP binding"/>
    <property type="evidence" value="ECO:0007669"/>
    <property type="project" value="UniProtKB-KW"/>
</dbReference>
<dbReference type="InParanoid" id="A0A162UHR6"/>
<dbReference type="CDD" id="cd10229">
    <property type="entry name" value="ASKHA_NBD_HSP70_HSPA12"/>
    <property type="match status" value="1"/>
</dbReference>
<accession>A0A162UHR6</accession>
<keyword evidence="4" id="KW-1185">Reference proteome</keyword>
<dbReference type="OrthoDB" id="2963168at2759"/>
<dbReference type="GeneID" id="29004190"/>
<proteinExistence type="predicted"/>
<dbReference type="GO" id="GO:0140662">
    <property type="term" value="F:ATP-dependent protein folding chaperone"/>
    <property type="evidence" value="ECO:0007669"/>
    <property type="project" value="InterPro"/>
</dbReference>